<reference evidence="1 2" key="1">
    <citation type="submission" date="2019-08" db="EMBL/GenBank/DDBJ databases">
        <title>Genome of Aequorivita antarctica SW49 (type strain).</title>
        <authorList>
            <person name="Bowman J.P."/>
        </authorList>
    </citation>
    <scope>NUCLEOTIDE SEQUENCE [LARGE SCALE GENOMIC DNA]</scope>
    <source>
        <strain evidence="1 2">SW49</strain>
    </source>
</reference>
<sequence length="151" mass="17805">MEYTLSNIKDTNELTHSLPIKIEKFDFILNINEFIYPVFDKYNIKEFDDDNVICINYWTKVALIDGTSGELLLYIGIENGFVGIESLKDRYLIISDTAMIMINKENFYPIYRAILPDFVLDYELINHNEIKLKFAVDNEIIKKLDNLEKNY</sequence>
<evidence type="ECO:0000313" key="2">
    <source>
        <dbReference type="Proteomes" id="UP000321497"/>
    </source>
</evidence>
<evidence type="ECO:0000313" key="1">
    <source>
        <dbReference type="EMBL" id="TXD72793.1"/>
    </source>
</evidence>
<keyword evidence="2" id="KW-1185">Reference proteome</keyword>
<dbReference type="EMBL" id="VORT01000007">
    <property type="protein sequence ID" value="TXD72793.1"/>
    <property type="molecule type" value="Genomic_DNA"/>
</dbReference>
<dbReference type="RefSeq" id="WP_146743999.1">
    <property type="nucleotide sequence ID" value="NZ_UEGI01000010.1"/>
</dbReference>
<dbReference type="Proteomes" id="UP000321497">
    <property type="component" value="Unassembled WGS sequence"/>
</dbReference>
<name>A0A5C6Z0D2_9FLAO</name>
<proteinExistence type="predicted"/>
<protein>
    <submittedName>
        <fullName evidence="1">Uncharacterized protein</fullName>
    </submittedName>
</protein>
<organism evidence="1 2">
    <name type="scientific">Aequorivita antarctica</name>
    <dbReference type="NCBI Taxonomy" id="153266"/>
    <lineage>
        <taxon>Bacteria</taxon>
        <taxon>Pseudomonadati</taxon>
        <taxon>Bacteroidota</taxon>
        <taxon>Flavobacteriia</taxon>
        <taxon>Flavobacteriales</taxon>
        <taxon>Flavobacteriaceae</taxon>
        <taxon>Aequorivita</taxon>
    </lineage>
</organism>
<comment type="caution">
    <text evidence="1">The sequence shown here is derived from an EMBL/GenBank/DDBJ whole genome shotgun (WGS) entry which is preliminary data.</text>
</comment>
<accession>A0A5C6Z0D2</accession>
<gene>
    <name evidence="1" type="ORF">ESU54_11290</name>
</gene>
<dbReference type="AlphaFoldDB" id="A0A5C6Z0D2"/>